<gene>
    <name evidence="2" type="ORF">EDC63_12048</name>
</gene>
<dbReference type="Pfam" id="PF12831">
    <property type="entry name" value="FAD_oxidored"/>
    <property type="match status" value="1"/>
</dbReference>
<dbReference type="PANTHER" id="PTHR42685:SF22">
    <property type="entry name" value="CONDITIONED MEDIUM FACTOR RECEPTOR 1"/>
    <property type="match status" value="1"/>
</dbReference>
<dbReference type="Proteomes" id="UP000295367">
    <property type="component" value="Unassembled WGS sequence"/>
</dbReference>
<keyword evidence="3" id="KW-1185">Reference proteome</keyword>
<feature type="domain" description="Digeranylgeranylglycerophospholipid reductase catalytic" evidence="1">
    <location>
        <begin position="165"/>
        <end position="229"/>
    </location>
</feature>
<proteinExistence type="predicted"/>
<dbReference type="SUPFAM" id="SSF51905">
    <property type="entry name" value="FAD/NAD(P)-binding domain"/>
    <property type="match status" value="1"/>
</dbReference>
<organism evidence="2 3">
    <name type="scientific">Sulfurirhabdus autotrophica</name>
    <dbReference type="NCBI Taxonomy" id="1706046"/>
    <lineage>
        <taxon>Bacteria</taxon>
        <taxon>Pseudomonadati</taxon>
        <taxon>Pseudomonadota</taxon>
        <taxon>Betaproteobacteria</taxon>
        <taxon>Nitrosomonadales</taxon>
        <taxon>Sulfuricellaceae</taxon>
        <taxon>Sulfurirhabdus</taxon>
    </lineage>
</organism>
<dbReference type="PANTHER" id="PTHR42685">
    <property type="entry name" value="GERANYLGERANYL DIPHOSPHATE REDUCTASE"/>
    <property type="match status" value="1"/>
</dbReference>
<dbReference type="PRINTS" id="PR00420">
    <property type="entry name" value="RNGMNOXGNASE"/>
</dbReference>
<dbReference type="InterPro" id="IPR050407">
    <property type="entry name" value="Geranylgeranyl_reductase"/>
</dbReference>
<comment type="caution">
    <text evidence="2">The sequence shown here is derived from an EMBL/GenBank/DDBJ whole genome shotgun (WGS) entry which is preliminary data.</text>
</comment>
<dbReference type="GO" id="GO:0016628">
    <property type="term" value="F:oxidoreductase activity, acting on the CH-CH group of donors, NAD or NADP as acceptor"/>
    <property type="evidence" value="ECO:0007669"/>
    <property type="project" value="InterPro"/>
</dbReference>
<dbReference type="OrthoDB" id="417034at2"/>
<dbReference type="InterPro" id="IPR036188">
    <property type="entry name" value="FAD/NAD-bd_sf"/>
</dbReference>
<name>A0A4R3XXQ5_9PROT</name>
<dbReference type="EMBL" id="SMCO01000020">
    <property type="protein sequence ID" value="TCV82554.1"/>
    <property type="molecule type" value="Genomic_DNA"/>
</dbReference>
<evidence type="ECO:0000313" key="3">
    <source>
        <dbReference type="Proteomes" id="UP000295367"/>
    </source>
</evidence>
<dbReference type="Pfam" id="PF22578">
    <property type="entry name" value="GGR_cat"/>
    <property type="match status" value="1"/>
</dbReference>
<evidence type="ECO:0000313" key="2">
    <source>
        <dbReference type="EMBL" id="TCV82554.1"/>
    </source>
</evidence>
<sequence>MVKKVDVLIIGLGPAGGAAAVAAAREGLSVLVIDRRKEVGLPVQCAEFIPLPMGKYAQSEGVIFQRITGMKSLLPSGAVEETEFPGLMIDRAAFDQALANEAARNGAVLQLESRLVRLDAAESRAWIKTALAEEEIEYRVLIAADGPHSTVAESLGLPELDIVHTRQYTVPLKQAYEDTDIWLSDAFPGGYGWLFPKGKFANLGLGADKHFTADLKTPLDALHSQLVAEGRVGEEISYRTGGAIPVGGLREQLVVGNIMLTGDAAGLTHPITGAGISAGVVSGERAGQAAAAWLNGQDKKAFADFEEDIRDQFETTLKRAVERRQWLNQHWKSEEAQKDAMHRKGWIAFPEYFSV</sequence>
<dbReference type="InterPro" id="IPR054715">
    <property type="entry name" value="GGR_cat"/>
</dbReference>
<dbReference type="NCBIfam" id="TIGR02032">
    <property type="entry name" value="GG-red-SF"/>
    <property type="match status" value="1"/>
</dbReference>
<dbReference type="AlphaFoldDB" id="A0A4R3XXQ5"/>
<dbReference type="RefSeq" id="WP_124945032.1">
    <property type="nucleotide sequence ID" value="NZ_BHVT01000007.1"/>
</dbReference>
<evidence type="ECO:0000259" key="1">
    <source>
        <dbReference type="Pfam" id="PF22578"/>
    </source>
</evidence>
<accession>A0A4R3XXQ5</accession>
<protein>
    <submittedName>
        <fullName evidence="2">Geranylgeranyl reductase family protein</fullName>
    </submittedName>
</protein>
<reference evidence="2 3" key="1">
    <citation type="submission" date="2019-03" db="EMBL/GenBank/DDBJ databases">
        <title>Genomic Encyclopedia of Type Strains, Phase IV (KMG-IV): sequencing the most valuable type-strain genomes for metagenomic binning, comparative biology and taxonomic classification.</title>
        <authorList>
            <person name="Goeker M."/>
        </authorList>
    </citation>
    <scope>NUCLEOTIDE SEQUENCE [LARGE SCALE GENOMIC DNA]</scope>
    <source>
        <strain evidence="2 3">DSM 100309</strain>
    </source>
</reference>
<dbReference type="Gene3D" id="3.50.50.60">
    <property type="entry name" value="FAD/NAD(P)-binding domain"/>
    <property type="match status" value="1"/>
</dbReference>
<dbReference type="InterPro" id="IPR011777">
    <property type="entry name" value="Geranylgeranyl_Rdtase_fam"/>
</dbReference>
<dbReference type="Gene3D" id="3.30.9.10">
    <property type="entry name" value="D-Amino Acid Oxidase, subunit A, domain 2"/>
    <property type="match status" value="1"/>
</dbReference>